<comment type="subcellular location">
    <subcellularLocation>
        <location evidence="1">Cytoplasm</location>
    </subcellularLocation>
    <subcellularLocation>
        <location evidence="2">Lipid droplet</location>
    </subcellularLocation>
    <subcellularLocation>
        <location evidence="3">Secreted</location>
    </subcellularLocation>
</comment>
<dbReference type="InterPro" id="IPR015255">
    <property type="entry name" value="Vitellinogen_open_b-sht"/>
</dbReference>
<proteinExistence type="predicted"/>
<reference evidence="22 23" key="1">
    <citation type="submission" date="2009-06" db="EMBL/GenBank/DDBJ databases">
        <title>The Genome Sequence of Loxodonta africana (African elephant).</title>
        <authorList>
            <person name="Di Palma F."/>
            <person name="Heiman D."/>
            <person name="Young S."/>
            <person name="Johnson J."/>
            <person name="Lander E.S."/>
            <person name="Lindblad-Toh K."/>
        </authorList>
    </citation>
    <scope>NUCLEOTIDE SEQUENCE [LARGE SCALE GENOMIC DNA]</scope>
    <source>
        <strain evidence="22 23">Isolate ISIS603380</strain>
    </source>
</reference>
<dbReference type="GO" id="GO:0030301">
    <property type="term" value="P:cholesterol transport"/>
    <property type="evidence" value="ECO:0007669"/>
    <property type="project" value="TreeGrafter"/>
</dbReference>
<dbReference type="InterPro" id="IPR009454">
    <property type="entry name" value="Lipid_transpt_open_b-sht"/>
</dbReference>
<dbReference type="InterPro" id="IPR052418">
    <property type="entry name" value="Apolipoprotein_B"/>
</dbReference>
<comment type="caution">
    <text evidence="19">Lacks conserved residue(s) required for the propagation of feature annotation.</text>
</comment>
<evidence type="ECO:0000256" key="16">
    <source>
        <dbReference type="ARBA" id="ARBA00023180"/>
    </source>
</evidence>
<evidence type="ECO:0000256" key="13">
    <source>
        <dbReference type="ARBA" id="ARBA00023055"/>
    </source>
</evidence>
<keyword evidence="14" id="KW-0443">Lipid metabolism</keyword>
<keyword evidence="13" id="KW-0445">Lipid transport</keyword>
<dbReference type="PANTHER" id="PTHR13769:SF1">
    <property type="entry name" value="APOLIPOPROTEIN B-100"/>
    <property type="match status" value="1"/>
</dbReference>
<dbReference type="InterPro" id="IPR011030">
    <property type="entry name" value="Lipovitellin_superhlx_dom"/>
</dbReference>
<evidence type="ECO:0000256" key="9">
    <source>
        <dbReference type="ARBA" id="ARBA00022674"/>
    </source>
</evidence>
<organism evidence="22 23">
    <name type="scientific">Loxodonta africana</name>
    <name type="common">African elephant</name>
    <dbReference type="NCBI Taxonomy" id="9785"/>
    <lineage>
        <taxon>Eukaryota</taxon>
        <taxon>Metazoa</taxon>
        <taxon>Chordata</taxon>
        <taxon>Craniata</taxon>
        <taxon>Vertebrata</taxon>
        <taxon>Euteleostomi</taxon>
        <taxon>Mammalia</taxon>
        <taxon>Eutheria</taxon>
        <taxon>Afrotheria</taxon>
        <taxon>Proboscidea</taxon>
        <taxon>Elephantidae</taxon>
        <taxon>Loxodonta</taxon>
    </lineage>
</organism>
<evidence type="ECO:0000256" key="20">
    <source>
        <dbReference type="SAM" id="SignalP"/>
    </source>
</evidence>
<name>G3U2G5_LOXAF</name>
<evidence type="ECO:0000256" key="17">
    <source>
        <dbReference type="ARBA" id="ARBA00023221"/>
    </source>
</evidence>
<dbReference type="GO" id="GO:0008203">
    <property type="term" value="P:cholesterol metabolic process"/>
    <property type="evidence" value="ECO:0007669"/>
    <property type="project" value="UniProtKB-KW"/>
</dbReference>
<evidence type="ECO:0000256" key="14">
    <source>
        <dbReference type="ARBA" id="ARBA00023098"/>
    </source>
</evidence>
<dbReference type="GO" id="GO:0005811">
    <property type="term" value="C:lipid droplet"/>
    <property type="evidence" value="ECO:0007669"/>
    <property type="project" value="UniProtKB-SubCell"/>
</dbReference>
<dbReference type="GO" id="GO:0042632">
    <property type="term" value="P:cholesterol homeostasis"/>
    <property type="evidence" value="ECO:0007669"/>
    <property type="project" value="TreeGrafter"/>
</dbReference>
<keyword evidence="11" id="KW-0427">LDL</keyword>
<dbReference type="GO" id="GO:0120020">
    <property type="term" value="F:cholesterol transfer activity"/>
    <property type="evidence" value="ECO:0007669"/>
    <property type="project" value="TreeGrafter"/>
</dbReference>
<evidence type="ECO:0000256" key="18">
    <source>
        <dbReference type="ARBA" id="ARBA00023313"/>
    </source>
</evidence>
<dbReference type="PANTHER" id="PTHR13769">
    <property type="entry name" value="APOLIPOPROTEIN B"/>
    <property type="match status" value="1"/>
</dbReference>
<feature type="domain" description="Vitellogenin" evidence="21">
    <location>
        <begin position="39"/>
        <end position="661"/>
    </location>
</feature>
<dbReference type="Gene3D" id="2.30.230.10">
    <property type="entry name" value="Lipovitellin, beta-sheet shell regions, chain A"/>
    <property type="match status" value="1"/>
</dbReference>
<dbReference type="Proteomes" id="UP000007646">
    <property type="component" value="Unassembled WGS sequence"/>
</dbReference>
<dbReference type="GO" id="GO:0042953">
    <property type="term" value="P:lipoprotein transport"/>
    <property type="evidence" value="ECO:0007669"/>
    <property type="project" value="TreeGrafter"/>
</dbReference>
<evidence type="ECO:0000256" key="2">
    <source>
        <dbReference type="ARBA" id="ARBA00004502"/>
    </source>
</evidence>
<keyword evidence="10" id="KW-0551">Lipid droplet</keyword>
<evidence type="ECO:0000256" key="8">
    <source>
        <dbReference type="ARBA" id="ARBA00022548"/>
    </source>
</evidence>
<accession>G3U2G5</accession>
<protein>
    <submittedName>
        <fullName evidence="22">Apolipoprotein B</fullName>
    </submittedName>
</protein>
<evidence type="ECO:0000256" key="1">
    <source>
        <dbReference type="ARBA" id="ARBA00004496"/>
    </source>
</evidence>
<dbReference type="SMART" id="SM01169">
    <property type="entry name" value="DUF1943"/>
    <property type="match status" value="1"/>
</dbReference>
<dbReference type="Pfam" id="PF09172">
    <property type="entry name" value="Vit_open_b-sht"/>
    <property type="match status" value="1"/>
</dbReference>
<keyword evidence="16" id="KW-0325">Glycoprotein</keyword>
<sequence length="1101" mass="122859">MGPPRPALLLLLLLAGGASAEYQLLENVGPSCSKDATRFKHLRKYFYKYEAESSSGIPGTADSRSATKIKCEVQVAIRDLFKFQLGTYMCVGRRSFYAHFPSSVLSHPSVTMLSLSRGRYELRLTTPEGEQVLLYPEKEEPKHILNIKRGIISALLVPPETREAKQVLFLDTVYGNCSSDLTVQTRTGNVATEISIERNLQKCDHFKPISTGVSPLAFVKGMIRPLSTLISSSQSCQYTLDPKRKHVSEATCKEQHLFLPFSYKNKYGMMAHVTQSLKFGNTSKINSRFFGEGAEEVGLAFESTKSTSPPKQAEVLKTLQDLENLSVSEQNAQRANLFSKLTELRGLSNEAVTSLLPRLIEVSSPITLQALVQCGQPQCYNHILQWLKSKEAHPLLIDIITYLMALIPEPPEERVREIFNTAKEQQSRATLYALSHVVNNYHKIAPQRTQILLDIEDYLLAQIHNDCTGDKDHTYLILRVIGNMGRTMEQVSPRLSSSVLKCIESTEPSLLIQKAAIQALRKMGSNEEIQEALLQAFFDGASPVDKRLAAYLMLMRGPSQADVNRIVQLLPWEQNDQVKNFVASHIANILNSEELYIQDLKTLLEEALKGSQLPTIMDFKKFSRNYHFSKSVSLLSLDPISAKIEGNLIFDPNNYLPRESMLKTTLTVFGFSPADLFEIGLEGKGFEPTLEALFGKQGFFPDSVNKALYWVDGRVPDQVSRVLVDHFGYTKDDKHAQDMVNGIMLNVEKLIKDLKSKEVPEARAYLRMLGEELGFVKLNDLQFLGRLLLSGIHILQGVPRMIGEAISKGSKNDLFLHYIFMDTAFELPTGAGLQLQVSSSGVITPGMKAGVKLEVASMQAELVAKPSVSVEFVTNVGIIIPDFARSGVQMNTNFFHESGLEARVALKAGQLKFIVPSPKRPVKLFSGSNTLHLVSTTKTDMILPLIENRQTWSNCKPFFVGLNYCTSGAYTNASSTDSASYYPLTGETRFELELQPTGEVEQYSASATYELQREHSQVDTLKFVTQAERLEQAKATMMFKYNRQSMTLSSGIQIPDFSVDLGTVLRVSDDSAKDKKSYKLTLDIQNNKITEVTLTGHVSYD</sequence>
<keyword evidence="19" id="KW-1015">Disulfide bond</keyword>
<keyword evidence="6" id="KW-0162">Chylomicron</keyword>
<keyword evidence="8" id="KW-0153">Cholesterol metabolism</keyword>
<dbReference type="GeneTree" id="ENSGT00590000083139"/>
<dbReference type="GO" id="GO:0034361">
    <property type="term" value="C:very-low-density lipoprotein particle"/>
    <property type="evidence" value="ECO:0007669"/>
    <property type="project" value="UniProtKB-KW"/>
</dbReference>
<evidence type="ECO:0000256" key="7">
    <source>
        <dbReference type="ARBA" id="ARBA00022525"/>
    </source>
</evidence>
<feature type="signal peptide" evidence="20">
    <location>
        <begin position="1"/>
        <end position="20"/>
    </location>
</feature>
<evidence type="ECO:0000256" key="5">
    <source>
        <dbReference type="ARBA" id="ARBA00022490"/>
    </source>
</evidence>
<evidence type="ECO:0000256" key="4">
    <source>
        <dbReference type="ARBA" id="ARBA00022448"/>
    </source>
</evidence>
<feature type="chain" id="PRO_5003456239" evidence="20">
    <location>
        <begin position="21"/>
        <end position="1101"/>
    </location>
</feature>
<dbReference type="GO" id="GO:0006642">
    <property type="term" value="P:triglyceride mobilization"/>
    <property type="evidence" value="ECO:0007669"/>
    <property type="project" value="TreeGrafter"/>
</dbReference>
<dbReference type="InterPro" id="IPR015819">
    <property type="entry name" value="Lipid_transp_b-sht_shell"/>
</dbReference>
<dbReference type="InterPro" id="IPR015816">
    <property type="entry name" value="Vitellinogen_b-sht_N"/>
</dbReference>
<dbReference type="GO" id="GO:0034359">
    <property type="term" value="C:mature chylomicron"/>
    <property type="evidence" value="ECO:0007669"/>
    <property type="project" value="TreeGrafter"/>
</dbReference>
<evidence type="ECO:0000313" key="22">
    <source>
        <dbReference type="Ensembl" id="ENSLAFP00000022023.1"/>
    </source>
</evidence>
<dbReference type="Pfam" id="PF06448">
    <property type="entry name" value="DUF1081"/>
    <property type="match status" value="1"/>
</dbReference>
<dbReference type="Pfam" id="PF01347">
    <property type="entry name" value="Vitellogenin_N"/>
    <property type="match status" value="1"/>
</dbReference>
<dbReference type="Ensembl" id="ENSLAFT00000036424.1">
    <property type="protein sequence ID" value="ENSLAFP00000022023.1"/>
    <property type="gene ID" value="ENSLAFG00000009232.3"/>
</dbReference>
<reference evidence="22" key="3">
    <citation type="submission" date="2025-09" db="UniProtKB">
        <authorList>
            <consortium name="Ensembl"/>
        </authorList>
    </citation>
    <scope>IDENTIFICATION</scope>
    <source>
        <strain evidence="22">Isolate ISIS603380</strain>
    </source>
</reference>
<keyword evidence="9" id="KW-0358">Heparin-binding</keyword>
<gene>
    <name evidence="22" type="primary">APOB</name>
</gene>
<keyword evidence="4" id="KW-0813">Transport</keyword>
<dbReference type="SUPFAM" id="SSF56968">
    <property type="entry name" value="Lipovitellin-phosvitin complex, beta-sheet shell regions"/>
    <property type="match status" value="2"/>
</dbReference>
<dbReference type="InterPro" id="IPR001747">
    <property type="entry name" value="Vitellogenin_N"/>
</dbReference>
<dbReference type="GO" id="GO:0008201">
    <property type="term" value="F:heparin binding"/>
    <property type="evidence" value="ECO:0007669"/>
    <property type="project" value="UniProtKB-KW"/>
</dbReference>
<keyword evidence="5" id="KW-0963">Cytoplasm</keyword>
<dbReference type="Gene3D" id="2.20.50.20">
    <property type="entry name" value="Lipovitellin. Chain A, domain 3"/>
    <property type="match status" value="1"/>
</dbReference>
<dbReference type="Gene3D" id="2.20.80.10">
    <property type="entry name" value="Lipovitellin-phosvitin complex, chain A, domain 4"/>
    <property type="match status" value="1"/>
</dbReference>
<keyword evidence="12 20" id="KW-0732">Signal</keyword>
<reference evidence="22" key="2">
    <citation type="submission" date="2025-08" db="UniProtKB">
        <authorList>
            <consortium name="Ensembl"/>
        </authorList>
    </citation>
    <scope>IDENTIFICATION</scope>
    <source>
        <strain evidence="22">Isolate ISIS603380</strain>
    </source>
</reference>
<evidence type="ECO:0000256" key="6">
    <source>
        <dbReference type="ARBA" id="ARBA00022513"/>
    </source>
</evidence>
<dbReference type="GO" id="GO:0005737">
    <property type="term" value="C:cytoplasm"/>
    <property type="evidence" value="ECO:0007669"/>
    <property type="project" value="UniProtKB-SubCell"/>
</dbReference>
<keyword evidence="17" id="KW-0753">Steroid metabolism</keyword>
<keyword evidence="15" id="KW-1207">Sterol metabolism</keyword>
<evidence type="ECO:0000256" key="10">
    <source>
        <dbReference type="ARBA" id="ARBA00022677"/>
    </source>
</evidence>
<evidence type="ECO:0000256" key="15">
    <source>
        <dbReference type="ARBA" id="ARBA00023166"/>
    </source>
</evidence>
<keyword evidence="18" id="KW-0850">VLDL</keyword>
<dbReference type="SMART" id="SM00638">
    <property type="entry name" value="LPD_N"/>
    <property type="match status" value="1"/>
</dbReference>
<evidence type="ECO:0000256" key="3">
    <source>
        <dbReference type="ARBA" id="ARBA00004613"/>
    </source>
</evidence>
<dbReference type="SUPFAM" id="SSF48431">
    <property type="entry name" value="Lipovitellin-phosvitin complex, superhelical domain"/>
    <property type="match status" value="1"/>
</dbReference>
<dbReference type="GO" id="GO:0050750">
    <property type="term" value="F:low-density lipoprotein particle receptor binding"/>
    <property type="evidence" value="ECO:0007669"/>
    <property type="project" value="TreeGrafter"/>
</dbReference>
<keyword evidence="7" id="KW-0964">Secreted</keyword>
<evidence type="ECO:0000256" key="12">
    <source>
        <dbReference type="ARBA" id="ARBA00022729"/>
    </source>
</evidence>
<dbReference type="InterPro" id="IPR015817">
    <property type="entry name" value="Vitellinogen_open_b-sht_sub1"/>
</dbReference>
<dbReference type="PROSITE" id="PS51211">
    <property type="entry name" value="VITELLOGENIN"/>
    <property type="match status" value="1"/>
</dbReference>
<evidence type="ECO:0000313" key="23">
    <source>
        <dbReference type="Proteomes" id="UP000007646"/>
    </source>
</evidence>
<dbReference type="Gene3D" id="1.25.10.20">
    <property type="entry name" value="Vitellinogen, superhelical"/>
    <property type="match status" value="1"/>
</dbReference>
<dbReference type="FunFam" id="2.30.230.10:FF:000003">
    <property type="entry name" value="Apolipoprotein B"/>
    <property type="match status" value="1"/>
</dbReference>
<evidence type="ECO:0000259" key="21">
    <source>
        <dbReference type="PROSITE" id="PS51211"/>
    </source>
</evidence>
<dbReference type="AlphaFoldDB" id="G3U2G5"/>
<evidence type="ECO:0000256" key="11">
    <source>
        <dbReference type="ARBA" id="ARBA00022710"/>
    </source>
</evidence>
<keyword evidence="23" id="KW-1185">Reference proteome</keyword>
<evidence type="ECO:0000256" key="19">
    <source>
        <dbReference type="PROSITE-ProRule" id="PRU00557"/>
    </source>
</evidence>
<dbReference type="GO" id="GO:0034362">
    <property type="term" value="C:low-density lipoprotein particle"/>
    <property type="evidence" value="ECO:0007669"/>
    <property type="project" value="UniProtKB-KW"/>
</dbReference>
<feature type="disulfide bond" evidence="19">
    <location>
        <begin position="177"/>
        <end position="203"/>
    </location>
</feature>